<evidence type="ECO:0000256" key="1">
    <source>
        <dbReference type="SAM" id="Phobius"/>
    </source>
</evidence>
<proteinExistence type="predicted"/>
<protein>
    <submittedName>
        <fullName evidence="2">Uncharacterized protein</fullName>
    </submittedName>
</protein>
<keyword evidence="3" id="KW-1185">Reference proteome</keyword>
<reference evidence="2 3" key="1">
    <citation type="submission" date="2018-09" db="EMBL/GenBank/DDBJ databases">
        <title>Genome sequencing of strain 6GH32-13.</title>
        <authorList>
            <person name="Weon H.-Y."/>
            <person name="Heo J."/>
            <person name="Kwon S.-W."/>
        </authorList>
    </citation>
    <scope>NUCLEOTIDE SEQUENCE [LARGE SCALE GENOMIC DNA]</scope>
    <source>
        <strain evidence="2 3">5GH32-13</strain>
    </source>
</reference>
<dbReference type="EMBL" id="CP032157">
    <property type="protein sequence ID" value="AXY73769.1"/>
    <property type="molecule type" value="Genomic_DNA"/>
</dbReference>
<evidence type="ECO:0000313" key="3">
    <source>
        <dbReference type="Proteomes" id="UP000263900"/>
    </source>
</evidence>
<dbReference type="Proteomes" id="UP000263900">
    <property type="component" value="Chromosome"/>
</dbReference>
<dbReference type="OrthoDB" id="1409070at2"/>
<name>A0A3B7MKI1_9BACT</name>
<sequence>MKKQHTKKSWMALQALVLITVAGFAIVGLLSFKAIDRYADFWEQLGTSKQSGTNAIKESFLKGYFYYSGRNVRNILAGDRAAVAQDLLTYTKEYVNTEAFAKSYETHRQRTKPTEPAPVISADSVRRKFINDTKSGIESTEKFRKTTTDAGMKKAMEESLEVLKTSLKDYEDPNSETIKMAAMGEQLNYETRLKDYQQSLKEWEQKCPASIKLMIKARLQHLLTVTNGVDFNAQLTERFGKKVFVKKEYESKPAEWKMAFRAGKEVTTTVQAFARQWLQELQ</sequence>
<keyword evidence="1" id="KW-1133">Transmembrane helix</keyword>
<feature type="transmembrane region" description="Helical" evidence="1">
    <location>
        <begin position="12"/>
        <end position="32"/>
    </location>
</feature>
<dbReference type="RefSeq" id="WP_119049604.1">
    <property type="nucleotide sequence ID" value="NZ_CP032157.1"/>
</dbReference>
<keyword evidence="1" id="KW-0472">Membrane</keyword>
<dbReference type="KEGG" id="pseg:D3H65_07170"/>
<gene>
    <name evidence="2" type="ORF">D3H65_07170</name>
</gene>
<dbReference type="AlphaFoldDB" id="A0A3B7MKI1"/>
<accession>A0A3B7MKI1</accession>
<organism evidence="2 3">
    <name type="scientific">Paraflavitalea soli</name>
    <dbReference type="NCBI Taxonomy" id="2315862"/>
    <lineage>
        <taxon>Bacteria</taxon>
        <taxon>Pseudomonadati</taxon>
        <taxon>Bacteroidota</taxon>
        <taxon>Chitinophagia</taxon>
        <taxon>Chitinophagales</taxon>
        <taxon>Chitinophagaceae</taxon>
        <taxon>Paraflavitalea</taxon>
    </lineage>
</organism>
<evidence type="ECO:0000313" key="2">
    <source>
        <dbReference type="EMBL" id="AXY73769.1"/>
    </source>
</evidence>
<keyword evidence="1" id="KW-0812">Transmembrane</keyword>